<protein>
    <recommendedName>
        <fullName evidence="6">Enoyl-CoA hydratase domain-containing protein 3, mitochondrial</fullName>
    </recommendedName>
</protein>
<evidence type="ECO:0000313" key="7">
    <source>
        <dbReference type="EMBL" id="MET3754187.1"/>
    </source>
</evidence>
<dbReference type="SUPFAM" id="SSF52096">
    <property type="entry name" value="ClpP/crotonase"/>
    <property type="match status" value="1"/>
</dbReference>
<keyword evidence="2" id="KW-0276">Fatty acid metabolism</keyword>
<dbReference type="PANTHER" id="PTHR43602">
    <property type="match status" value="1"/>
</dbReference>
<dbReference type="InterPro" id="IPR001753">
    <property type="entry name" value="Enoyl-CoA_hydra/iso"/>
</dbReference>
<evidence type="ECO:0000256" key="5">
    <source>
        <dbReference type="ARBA" id="ARBA00037410"/>
    </source>
</evidence>
<organism evidence="7 8">
    <name type="scientific">Rhizobium binae</name>
    <dbReference type="NCBI Taxonomy" id="1138190"/>
    <lineage>
        <taxon>Bacteria</taxon>
        <taxon>Pseudomonadati</taxon>
        <taxon>Pseudomonadota</taxon>
        <taxon>Alphaproteobacteria</taxon>
        <taxon>Hyphomicrobiales</taxon>
        <taxon>Rhizobiaceae</taxon>
        <taxon>Rhizobium/Agrobacterium group</taxon>
        <taxon>Rhizobium</taxon>
    </lineage>
</organism>
<dbReference type="Gene3D" id="1.10.12.10">
    <property type="entry name" value="Lyase 2-enoyl-coa Hydratase, Chain A, domain 2"/>
    <property type="match status" value="1"/>
</dbReference>
<dbReference type="GeneID" id="91148030"/>
<dbReference type="NCBIfam" id="NF006008">
    <property type="entry name" value="PRK08139.1"/>
    <property type="match status" value="1"/>
</dbReference>
<dbReference type="InterPro" id="IPR014748">
    <property type="entry name" value="Enoyl-CoA_hydra_C"/>
</dbReference>
<comment type="caution">
    <text evidence="7">The sequence shown here is derived from an EMBL/GenBank/DDBJ whole genome shotgun (WGS) entry which is preliminary data.</text>
</comment>
<evidence type="ECO:0000256" key="3">
    <source>
        <dbReference type="ARBA" id="ARBA00022946"/>
    </source>
</evidence>
<evidence type="ECO:0000256" key="1">
    <source>
        <dbReference type="ARBA" id="ARBA00005254"/>
    </source>
</evidence>
<dbReference type="PANTHER" id="PTHR43602:SF1">
    <property type="entry name" value="ENOYL-COA HYDRATASE DOMAIN-CONTAINING PROTEIN 3, MITOCHONDRIAL"/>
    <property type="match status" value="1"/>
</dbReference>
<name>A0ABV2MF77_9HYPH</name>
<dbReference type="InterPro" id="IPR029045">
    <property type="entry name" value="ClpP/crotonase-like_dom_sf"/>
</dbReference>
<evidence type="ECO:0000256" key="6">
    <source>
        <dbReference type="ARBA" id="ARBA00040545"/>
    </source>
</evidence>
<gene>
    <name evidence="7" type="ORF">ABID08_001536</name>
</gene>
<keyword evidence="3" id="KW-0809">Transit peptide</keyword>
<reference evidence="7 8" key="1">
    <citation type="submission" date="2024-06" db="EMBL/GenBank/DDBJ databases">
        <title>Genomic Encyclopedia of Type Strains, Phase IV (KMG-IV): sequencing the most valuable type-strain genomes for metagenomic binning, comparative biology and taxonomic classification.</title>
        <authorList>
            <person name="Goeker M."/>
        </authorList>
    </citation>
    <scope>NUCLEOTIDE SEQUENCE [LARGE SCALE GENOMIC DNA]</scope>
    <source>
        <strain evidence="7 8">DSM 29288</strain>
    </source>
</reference>
<comment type="similarity">
    <text evidence="1">Belongs to the enoyl-CoA hydratase/isomerase family.</text>
</comment>
<dbReference type="EMBL" id="JBEPMY010000003">
    <property type="protein sequence ID" value="MET3754187.1"/>
    <property type="molecule type" value="Genomic_DNA"/>
</dbReference>
<dbReference type="Gene3D" id="3.90.226.10">
    <property type="entry name" value="2-enoyl-CoA Hydratase, Chain A, domain 1"/>
    <property type="match status" value="1"/>
</dbReference>
<dbReference type="Proteomes" id="UP001549077">
    <property type="component" value="Unassembled WGS sequence"/>
</dbReference>
<keyword evidence="8" id="KW-1185">Reference proteome</keyword>
<dbReference type="CDD" id="cd06558">
    <property type="entry name" value="crotonase-like"/>
    <property type="match status" value="1"/>
</dbReference>
<accession>A0ABV2MF77</accession>
<evidence type="ECO:0000256" key="2">
    <source>
        <dbReference type="ARBA" id="ARBA00022832"/>
    </source>
</evidence>
<dbReference type="RefSeq" id="WP_168294636.1">
    <property type="nucleotide sequence ID" value="NZ_CP071604.1"/>
</dbReference>
<dbReference type="InterPro" id="IPR052377">
    <property type="entry name" value="Mitochondrial_ECH-domain"/>
</dbReference>
<comment type="function">
    <text evidence="5">May play a role in fatty acid biosynthesis and insulin sensitivity.</text>
</comment>
<sequence>MAEIVSFRKEADRAEGLLLRSLRDGVLRLVLNDPPANALSIALLQALMAELEKAGSDADVRVVVIASTGSVFSAGHDLKELTAHRVDEDRGAAFFEKSFRLCADLMLKITHLPKPVIAEIDGLATAAGCQLVASCDLAICTDTSTFCTPGVNIGLFCSTPMVAVTRAAHRKQAMEMLLTGETIDASTAKDFGLVNRIVPKQYLAQVVAKYAAVIAGKSPLTLKIGKEAFYRQLELPVEGAYDYAARVMVENMLTQDAQEGIGAFLGKRKPVWKGD</sequence>
<evidence type="ECO:0000313" key="8">
    <source>
        <dbReference type="Proteomes" id="UP001549077"/>
    </source>
</evidence>
<keyword evidence="4" id="KW-0443">Lipid metabolism</keyword>
<evidence type="ECO:0000256" key="4">
    <source>
        <dbReference type="ARBA" id="ARBA00023098"/>
    </source>
</evidence>
<dbReference type="Pfam" id="PF00378">
    <property type="entry name" value="ECH_1"/>
    <property type="match status" value="1"/>
</dbReference>
<proteinExistence type="inferred from homology"/>